<dbReference type="InterPro" id="IPR036116">
    <property type="entry name" value="FN3_sf"/>
</dbReference>
<protein>
    <recommendedName>
        <fullName evidence="3">receptor protein-tyrosine kinase</fullName>
        <ecNumber evidence="3">2.7.10.1</ecNumber>
    </recommendedName>
</protein>
<keyword evidence="7 16" id="KW-0547">Nucleotide-binding</keyword>
<dbReference type="InterPro" id="IPR008266">
    <property type="entry name" value="Tyr_kinase_AS"/>
</dbReference>
<dbReference type="GO" id="GO:0050793">
    <property type="term" value="P:regulation of developmental process"/>
    <property type="evidence" value="ECO:0007669"/>
    <property type="project" value="UniProtKB-ARBA"/>
</dbReference>
<dbReference type="PROSITE" id="PS00109">
    <property type="entry name" value="PROTEIN_KINASE_TYR"/>
    <property type="match status" value="1"/>
</dbReference>
<dbReference type="InterPro" id="IPR006211">
    <property type="entry name" value="Furin-like_Cys-rich_dom"/>
</dbReference>
<evidence type="ECO:0000256" key="3">
    <source>
        <dbReference type="ARBA" id="ARBA00011902"/>
    </source>
</evidence>
<dbReference type="EMBL" id="JARAKH010000027">
    <property type="protein sequence ID" value="KAK8389485.1"/>
    <property type="molecule type" value="Genomic_DNA"/>
</dbReference>
<evidence type="ECO:0000256" key="8">
    <source>
        <dbReference type="ARBA" id="ARBA00022777"/>
    </source>
</evidence>
<dbReference type="GO" id="GO:0005524">
    <property type="term" value="F:ATP binding"/>
    <property type="evidence" value="ECO:0007669"/>
    <property type="project" value="UniProtKB-UniRule"/>
</dbReference>
<dbReference type="InterPro" id="IPR017441">
    <property type="entry name" value="Protein_kinase_ATP_BS"/>
</dbReference>
<evidence type="ECO:0000256" key="13">
    <source>
        <dbReference type="ARBA" id="ARBA00023170"/>
    </source>
</evidence>
<keyword evidence="14" id="KW-0325">Glycoprotein</keyword>
<evidence type="ECO:0000313" key="20">
    <source>
        <dbReference type="EMBL" id="KAK8389486.1"/>
    </source>
</evidence>
<keyword evidence="4" id="KW-0808">Transferase</keyword>
<dbReference type="GO" id="GO:0012505">
    <property type="term" value="C:endomembrane system"/>
    <property type="evidence" value="ECO:0007669"/>
    <property type="project" value="UniProtKB-SubCell"/>
</dbReference>
<keyword evidence="12" id="KW-0829">Tyrosine-protein kinase</keyword>
<dbReference type="CDD" id="cd00192">
    <property type="entry name" value="PTKc"/>
    <property type="match status" value="1"/>
</dbReference>
<dbReference type="InterPro" id="IPR000494">
    <property type="entry name" value="Rcpt_L-dom"/>
</dbReference>
<dbReference type="Proteomes" id="UP001487740">
    <property type="component" value="Unassembled WGS sequence"/>
</dbReference>
<feature type="binding site" evidence="16">
    <location>
        <position position="1121"/>
    </location>
    <ligand>
        <name>ATP</name>
        <dbReference type="ChEBI" id="CHEBI:30616"/>
    </ligand>
</feature>
<dbReference type="PANTHER" id="PTHR24416">
    <property type="entry name" value="TYROSINE-PROTEIN KINASE RECEPTOR"/>
    <property type="match status" value="1"/>
</dbReference>
<keyword evidence="11" id="KW-0472">Membrane</keyword>
<dbReference type="GO" id="GO:0051130">
    <property type="term" value="P:positive regulation of cellular component organization"/>
    <property type="evidence" value="ECO:0007669"/>
    <property type="project" value="UniProtKB-ARBA"/>
</dbReference>
<dbReference type="FunFam" id="1.10.510.10:FF:001512">
    <property type="entry name" value="Receptor tyrosine-protein kinase erbB-2"/>
    <property type="match status" value="1"/>
</dbReference>
<dbReference type="EMBL" id="JARAKH010000027">
    <property type="protein sequence ID" value="KAK8389484.1"/>
    <property type="molecule type" value="Genomic_DNA"/>
</dbReference>
<dbReference type="EMBL" id="JARAKH010000027">
    <property type="protein sequence ID" value="KAK8389486.1"/>
    <property type="molecule type" value="Genomic_DNA"/>
</dbReference>
<evidence type="ECO:0000259" key="18">
    <source>
        <dbReference type="PROSITE" id="PS50011"/>
    </source>
</evidence>
<evidence type="ECO:0000256" key="12">
    <source>
        <dbReference type="ARBA" id="ARBA00023137"/>
    </source>
</evidence>
<dbReference type="PANTHER" id="PTHR24416:SF611">
    <property type="entry name" value="TYROSINE-PROTEIN KINASE TRANSMEMBRANE RECEPTOR ROR"/>
    <property type="match status" value="1"/>
</dbReference>
<evidence type="ECO:0000256" key="9">
    <source>
        <dbReference type="ARBA" id="ARBA00022840"/>
    </source>
</evidence>
<dbReference type="SUPFAM" id="SSF52058">
    <property type="entry name" value="L domain-like"/>
    <property type="match status" value="2"/>
</dbReference>
<feature type="domain" description="Fibronectin type-III" evidence="19">
    <location>
        <begin position="920"/>
        <end position="1026"/>
    </location>
</feature>
<sequence>MMMTREHHSQCVRRSTSAASPHRLLRWWWWLMFVLVWSCCVPGCAAQGRSSYLQYRPWKSSKIFNKAYKGQVNCSDESSLHVENKSWCISENYCRAHNYSYKVYWMKRQCLSKCPPNHTESNGYCSLTDVCKTVRISNLTNMEVRDNLMNCRIVEGSIEIVLIKSVSEDDWKPWKFPHLVEITDFLLVYQVESLKSLGQLFPNLTVIRGMKLLYHYSLVIYNTHLENIGLYNLRAILRGSVRIQNNINLCYVHTVSWDALMNSSSDNVLTDNIEPLCKNCCPSCSTRQSQEQHCQYCWSSTKSQQICSKCDHGCMASGKCCHPQCAGGCLAPGNDRACIACRNFNTGDRCVKTCGNLLEYKGYRCVTKDYCQRKGFFQFNGTQCVTECPGDHNSTGNGTEGMKTCSECCGRSCHGLLVNTVARAQELRGCTSINGSLIISIRYGKTVTKELESSLGAIQRVTHYIRIFKTSPLKSLNFLQSLKVIEGRQLYNNKYALFVHDNANLEDIWDFSKNQELNITKGKIFFHGNPKLCYNNKIETLLNLTGQEEDFSMRFTNGDKVACSIMKHAIMLLPQKNKGQVLVRWTPVSTDEDDRKITGYYIYYKETNERNIGHMDGRDACNDGWKREHVEVEHSSDKMEETLTGLKPDHRYAVYVETDTVADADIGARSNISYTTTMPYNPSSPLNLRVVDKGTTHMDVAWSPPSTPLGKIFHYKVKITHQRHDDDTCQDFCKKGNHLSGKHEESVKVLSESMINGTGPSSATTAPPPNCCPCPAEPVAFEQDDIDFKSRLHSHVYLHRTRISREKRSIVSAGDVSRSHNSFSNPSWASPAAVYTEYPEGRQAAENITSMSKTDTFKYTKATYIKFTNLSHYSHYKIEVSACHKEQNTCPKDMKGLCQLCSIVPARIEDTTAKKDNASMVVDLKVENIKYSSAKVSWAPPVSPNGPVLKYLVFISNVTEDAKHSMYVLQQCVSPCGSNRSLDKHQFKLKDLRSDTMYQVKVEALTRAPLDINDTAATAIFTTEAKDSEDHGQILLLVPVFLLLAVMCGIFVFRRVQPPKLPVDEDVDPVPDCSVLPRQYMVDPASLRLEPEPPVGKGNFGLVLKGHLQRGSDWVPVAVKKAISPSSQEDMMSEARLMLELKSFHIVHAYGVMIRSNHTYLVMEYMSKGDLLKYLREQKTMLETEQVCDMALQIADGMAYLASKNYVHRDLAARNCLINEDMKIKISDFGMTRITEENYYHVLRSQFFPVRWIAPECFNKQRFTTQSDVWSYGIVLWEILTNGRKPYEDLSTNDEVREKVSNGHTLKDSVWHLTDYWLADLICRCWESEDHDRPSFLNIISILQTHASPHFIQLFRCKSFYYESRGQE</sequence>
<comment type="subcellular location">
    <subcellularLocation>
        <location evidence="1">Endomembrane system</location>
    </subcellularLocation>
    <subcellularLocation>
        <location evidence="2">Membrane</location>
        <topology evidence="2">Single-pass type I membrane protein</topology>
    </subcellularLocation>
</comment>
<dbReference type="Gene3D" id="2.60.40.10">
    <property type="entry name" value="Immunoglobulins"/>
    <property type="match status" value="3"/>
</dbReference>
<dbReference type="Pfam" id="PF07714">
    <property type="entry name" value="PK_Tyr_Ser-Thr"/>
    <property type="match status" value="1"/>
</dbReference>
<dbReference type="SUPFAM" id="SSF49265">
    <property type="entry name" value="Fibronectin type III"/>
    <property type="match status" value="2"/>
</dbReference>
<dbReference type="InterPro" id="IPR011009">
    <property type="entry name" value="Kinase-like_dom_sf"/>
</dbReference>
<dbReference type="GO" id="GO:0043235">
    <property type="term" value="C:receptor complex"/>
    <property type="evidence" value="ECO:0007669"/>
    <property type="project" value="TreeGrafter"/>
</dbReference>
<dbReference type="SMART" id="SM00261">
    <property type="entry name" value="FU"/>
    <property type="match status" value="1"/>
</dbReference>
<dbReference type="InterPro" id="IPR001245">
    <property type="entry name" value="Ser-Thr/Tyr_kinase_cat_dom"/>
</dbReference>
<dbReference type="SMART" id="SM00220">
    <property type="entry name" value="S_TKc"/>
    <property type="match status" value="1"/>
</dbReference>
<evidence type="ECO:0000256" key="6">
    <source>
        <dbReference type="ARBA" id="ARBA00022737"/>
    </source>
</evidence>
<dbReference type="GO" id="GO:0048468">
    <property type="term" value="P:cell development"/>
    <property type="evidence" value="ECO:0007669"/>
    <property type="project" value="UniProtKB-ARBA"/>
</dbReference>
<dbReference type="PRINTS" id="PR00109">
    <property type="entry name" value="TYRKINASE"/>
</dbReference>
<evidence type="ECO:0000256" key="2">
    <source>
        <dbReference type="ARBA" id="ARBA00004479"/>
    </source>
</evidence>
<keyword evidence="8" id="KW-0418">Kinase</keyword>
<evidence type="ECO:0000256" key="4">
    <source>
        <dbReference type="ARBA" id="ARBA00022679"/>
    </source>
</evidence>
<evidence type="ECO:0000256" key="5">
    <source>
        <dbReference type="ARBA" id="ARBA00022692"/>
    </source>
</evidence>
<dbReference type="CDD" id="cd00063">
    <property type="entry name" value="FN3"/>
    <property type="match status" value="3"/>
</dbReference>
<proteinExistence type="predicted"/>
<dbReference type="GO" id="GO:0007169">
    <property type="term" value="P:cell surface receptor protein tyrosine kinase signaling pathway"/>
    <property type="evidence" value="ECO:0007669"/>
    <property type="project" value="TreeGrafter"/>
</dbReference>
<comment type="catalytic activity">
    <reaction evidence="15">
        <text>L-tyrosyl-[protein] + ATP = O-phospho-L-tyrosyl-[protein] + ADP + H(+)</text>
        <dbReference type="Rhea" id="RHEA:10596"/>
        <dbReference type="Rhea" id="RHEA-COMP:10136"/>
        <dbReference type="Rhea" id="RHEA-COMP:20101"/>
        <dbReference type="ChEBI" id="CHEBI:15378"/>
        <dbReference type="ChEBI" id="CHEBI:30616"/>
        <dbReference type="ChEBI" id="CHEBI:46858"/>
        <dbReference type="ChEBI" id="CHEBI:61978"/>
        <dbReference type="ChEBI" id="CHEBI:456216"/>
        <dbReference type="EC" id="2.7.10.1"/>
    </reaction>
</comment>
<keyword evidence="17" id="KW-0732">Signal</keyword>
<dbReference type="PROSITE" id="PS50853">
    <property type="entry name" value="FN3"/>
    <property type="match status" value="2"/>
</dbReference>
<evidence type="ECO:0000256" key="17">
    <source>
        <dbReference type="SAM" id="SignalP"/>
    </source>
</evidence>
<keyword evidence="6" id="KW-0677">Repeat</keyword>
<dbReference type="InterPro" id="IPR006212">
    <property type="entry name" value="Furin_repeat"/>
</dbReference>
<dbReference type="Gene3D" id="1.10.510.10">
    <property type="entry name" value="Transferase(Phosphotransferase) domain 1"/>
    <property type="match status" value="1"/>
</dbReference>
<dbReference type="InterPro" id="IPR000719">
    <property type="entry name" value="Prot_kinase_dom"/>
</dbReference>
<dbReference type="GO" id="GO:0004714">
    <property type="term" value="F:transmembrane receptor protein tyrosine kinase activity"/>
    <property type="evidence" value="ECO:0007669"/>
    <property type="project" value="UniProtKB-EC"/>
</dbReference>
<evidence type="ECO:0000256" key="16">
    <source>
        <dbReference type="PROSITE-ProRule" id="PRU10141"/>
    </source>
</evidence>
<keyword evidence="13" id="KW-0675">Receptor</keyword>
<dbReference type="PROSITE" id="PS00107">
    <property type="entry name" value="PROTEIN_KINASE_ATP"/>
    <property type="match status" value="1"/>
</dbReference>
<keyword evidence="10" id="KW-1133">Transmembrane helix</keyword>
<gene>
    <name evidence="20" type="ORF">O3P69_008883</name>
</gene>
<dbReference type="InterPro" id="IPR003961">
    <property type="entry name" value="FN3_dom"/>
</dbReference>
<dbReference type="Gene3D" id="3.80.20.20">
    <property type="entry name" value="Receptor L-domain"/>
    <property type="match status" value="2"/>
</dbReference>
<dbReference type="InterPro" id="IPR013783">
    <property type="entry name" value="Ig-like_fold"/>
</dbReference>
<dbReference type="SMART" id="SM00060">
    <property type="entry name" value="FN3"/>
    <property type="match status" value="3"/>
</dbReference>
<evidence type="ECO:0000313" key="21">
    <source>
        <dbReference type="Proteomes" id="UP001487740"/>
    </source>
</evidence>
<feature type="domain" description="Protein kinase" evidence="18">
    <location>
        <begin position="1089"/>
        <end position="1351"/>
    </location>
</feature>
<dbReference type="Pfam" id="PF01030">
    <property type="entry name" value="Recep_L_domain"/>
    <property type="match status" value="2"/>
</dbReference>
<accession>A0AAW0TQA0</accession>
<evidence type="ECO:0000256" key="7">
    <source>
        <dbReference type="ARBA" id="ARBA00022741"/>
    </source>
</evidence>
<evidence type="ECO:0000256" key="10">
    <source>
        <dbReference type="ARBA" id="ARBA00022989"/>
    </source>
</evidence>
<organism evidence="20 21">
    <name type="scientific">Scylla paramamosain</name>
    <name type="common">Mud crab</name>
    <dbReference type="NCBI Taxonomy" id="85552"/>
    <lineage>
        <taxon>Eukaryota</taxon>
        <taxon>Metazoa</taxon>
        <taxon>Ecdysozoa</taxon>
        <taxon>Arthropoda</taxon>
        <taxon>Crustacea</taxon>
        <taxon>Multicrustacea</taxon>
        <taxon>Malacostraca</taxon>
        <taxon>Eumalacostraca</taxon>
        <taxon>Eucarida</taxon>
        <taxon>Decapoda</taxon>
        <taxon>Pleocyemata</taxon>
        <taxon>Brachyura</taxon>
        <taxon>Eubrachyura</taxon>
        <taxon>Portunoidea</taxon>
        <taxon>Portunidae</taxon>
        <taxon>Portuninae</taxon>
        <taxon>Scylla</taxon>
    </lineage>
</organism>
<evidence type="ECO:0000256" key="15">
    <source>
        <dbReference type="ARBA" id="ARBA00051243"/>
    </source>
</evidence>
<dbReference type="PROSITE" id="PS50011">
    <property type="entry name" value="PROTEIN_KINASE_DOM"/>
    <property type="match status" value="1"/>
</dbReference>
<evidence type="ECO:0000259" key="19">
    <source>
        <dbReference type="PROSITE" id="PS50853"/>
    </source>
</evidence>
<dbReference type="SUPFAM" id="SSF56112">
    <property type="entry name" value="Protein kinase-like (PK-like)"/>
    <property type="match status" value="1"/>
</dbReference>
<dbReference type="Pfam" id="PF00757">
    <property type="entry name" value="Furin-like"/>
    <property type="match status" value="1"/>
</dbReference>
<dbReference type="InterPro" id="IPR036941">
    <property type="entry name" value="Rcpt_L-dom_sf"/>
</dbReference>
<dbReference type="GO" id="GO:0030182">
    <property type="term" value="P:neuron differentiation"/>
    <property type="evidence" value="ECO:0007669"/>
    <property type="project" value="UniProtKB-ARBA"/>
</dbReference>
<feature type="signal peptide" evidence="17">
    <location>
        <begin position="1"/>
        <end position="46"/>
    </location>
</feature>
<evidence type="ECO:0000256" key="1">
    <source>
        <dbReference type="ARBA" id="ARBA00004308"/>
    </source>
</evidence>
<reference evidence="20 21" key="1">
    <citation type="submission" date="2023-03" db="EMBL/GenBank/DDBJ databases">
        <title>High-quality genome of Scylla paramamosain provides insights in environmental adaptation.</title>
        <authorList>
            <person name="Zhang L."/>
        </authorList>
    </citation>
    <scope>NUCLEOTIDE SEQUENCE [LARGE SCALE GENOMIC DNA]</scope>
    <source>
        <strain evidence="20">LZ_2023a</strain>
        <tissue evidence="20">Muscle</tissue>
    </source>
</reference>
<dbReference type="InterPro" id="IPR020635">
    <property type="entry name" value="Tyr_kinase_cat_dom"/>
</dbReference>
<feature type="domain" description="Fibronectin type-III" evidence="19">
    <location>
        <begin position="566"/>
        <end position="680"/>
    </location>
</feature>
<dbReference type="CDD" id="cd00064">
    <property type="entry name" value="FU"/>
    <property type="match status" value="1"/>
</dbReference>
<keyword evidence="5" id="KW-0812">Transmembrane</keyword>
<keyword evidence="21" id="KW-1185">Reference proteome</keyword>
<dbReference type="SMART" id="SM00219">
    <property type="entry name" value="TyrKc"/>
    <property type="match status" value="1"/>
</dbReference>
<evidence type="ECO:0000256" key="14">
    <source>
        <dbReference type="ARBA" id="ARBA00023180"/>
    </source>
</evidence>
<dbReference type="EC" id="2.7.10.1" evidence="3"/>
<name>A0AAW0TQA0_SCYPA</name>
<dbReference type="Pfam" id="PF00041">
    <property type="entry name" value="fn3"/>
    <property type="match status" value="2"/>
</dbReference>
<keyword evidence="9 16" id="KW-0067">ATP-binding</keyword>
<evidence type="ECO:0000256" key="11">
    <source>
        <dbReference type="ARBA" id="ARBA00023136"/>
    </source>
</evidence>
<dbReference type="GO" id="GO:0005886">
    <property type="term" value="C:plasma membrane"/>
    <property type="evidence" value="ECO:0007669"/>
    <property type="project" value="TreeGrafter"/>
</dbReference>
<feature type="chain" id="PRO_5044717031" description="receptor protein-tyrosine kinase" evidence="17">
    <location>
        <begin position="47"/>
        <end position="1368"/>
    </location>
</feature>
<comment type="caution">
    <text evidence="20">The sequence shown here is derived from an EMBL/GenBank/DDBJ whole genome shotgun (WGS) entry which is preliminary data.</text>
</comment>
<dbReference type="InterPro" id="IPR050122">
    <property type="entry name" value="RTK"/>
</dbReference>